<evidence type="ECO:0000313" key="2">
    <source>
        <dbReference type="EMBL" id="KAA6374742.1"/>
    </source>
</evidence>
<organism evidence="2 3">
    <name type="scientific">Streblomastix strix</name>
    <dbReference type="NCBI Taxonomy" id="222440"/>
    <lineage>
        <taxon>Eukaryota</taxon>
        <taxon>Metamonada</taxon>
        <taxon>Preaxostyla</taxon>
        <taxon>Oxymonadida</taxon>
        <taxon>Streblomastigidae</taxon>
        <taxon>Streblomastix</taxon>
    </lineage>
</organism>
<reference evidence="2 3" key="1">
    <citation type="submission" date="2019-03" db="EMBL/GenBank/DDBJ databases">
        <title>Single cell metagenomics reveals metabolic interactions within the superorganism composed of flagellate Streblomastix strix and complex community of Bacteroidetes bacteria on its surface.</title>
        <authorList>
            <person name="Treitli S.C."/>
            <person name="Kolisko M."/>
            <person name="Husnik F."/>
            <person name="Keeling P."/>
            <person name="Hampl V."/>
        </authorList>
    </citation>
    <scope>NUCLEOTIDE SEQUENCE [LARGE SCALE GENOMIC DNA]</scope>
    <source>
        <strain evidence="2">ST1C</strain>
    </source>
</reference>
<feature type="compositionally biased region" description="Polar residues" evidence="1">
    <location>
        <begin position="64"/>
        <end position="80"/>
    </location>
</feature>
<gene>
    <name evidence="2" type="ORF">EZS28_029730</name>
</gene>
<feature type="region of interest" description="Disordered" evidence="1">
    <location>
        <begin position="56"/>
        <end position="88"/>
    </location>
</feature>
<accession>A0A5J4UXD2</accession>
<dbReference type="EMBL" id="SNRW01011744">
    <property type="protein sequence ID" value="KAA6374742.1"/>
    <property type="molecule type" value="Genomic_DNA"/>
</dbReference>
<dbReference type="Proteomes" id="UP000324800">
    <property type="component" value="Unassembled WGS sequence"/>
</dbReference>
<evidence type="ECO:0000313" key="3">
    <source>
        <dbReference type="Proteomes" id="UP000324800"/>
    </source>
</evidence>
<evidence type="ECO:0000256" key="1">
    <source>
        <dbReference type="SAM" id="MobiDB-lite"/>
    </source>
</evidence>
<sequence length="130" mass="14900">MFQFGGCQESQINLSAQRLDDQNTSGISVSHYPSVHRTYTVAKLLLQSETLPRQNHVIQDDTRTNNPLQNTTSYDQSPNCDSFGKSERQDTGYCIKSESAKEHISHLMQFKHYFELVVKNYHSKRLSNSS</sequence>
<name>A0A5J4UXD2_9EUKA</name>
<proteinExistence type="predicted"/>
<comment type="caution">
    <text evidence="2">The sequence shown here is derived from an EMBL/GenBank/DDBJ whole genome shotgun (WGS) entry which is preliminary data.</text>
</comment>
<dbReference type="AlphaFoldDB" id="A0A5J4UXD2"/>
<protein>
    <submittedName>
        <fullName evidence="2">Uncharacterized protein</fullName>
    </submittedName>
</protein>